<dbReference type="AlphaFoldDB" id="A0A0D9R267"/>
<evidence type="ECO:0000313" key="2">
    <source>
        <dbReference type="Proteomes" id="UP000029965"/>
    </source>
</evidence>
<reference evidence="1" key="2">
    <citation type="submission" date="2025-08" db="UniProtKB">
        <authorList>
            <consortium name="Ensembl"/>
        </authorList>
    </citation>
    <scope>IDENTIFICATION</scope>
</reference>
<evidence type="ECO:0000313" key="1">
    <source>
        <dbReference type="Ensembl" id="ENSCSAP00000002706.1"/>
    </source>
</evidence>
<dbReference type="Ensembl" id="ENSCSAT00000004450.1">
    <property type="protein sequence ID" value="ENSCSAP00000002706.1"/>
    <property type="gene ID" value="ENSCSAG00000006411.1"/>
</dbReference>
<sequence length="131" mass="15067">MDHISPLRNSLCKPYIHRNNLCLILKYGPIPMPVDKDCSEEHPLVLPERQVLPHRHAAVNLTHPVSLQLLFKDAILKRLWRKKTLYSVVQGETDTTQLPGTENVASSPLYRQCLRKPSLIRMIEEDYSLAC</sequence>
<accession>A0A0D9R267</accession>
<name>A0A0D9R267_CHLSB</name>
<keyword evidence="2" id="KW-1185">Reference proteome</keyword>
<reference evidence="1" key="3">
    <citation type="submission" date="2025-09" db="UniProtKB">
        <authorList>
            <consortium name="Ensembl"/>
        </authorList>
    </citation>
    <scope>IDENTIFICATION</scope>
</reference>
<dbReference type="Bgee" id="ENSCSAG00000006411">
    <property type="expression patterns" value="Expressed in caudate nucleus and 5 other cell types or tissues"/>
</dbReference>
<dbReference type="EMBL" id="AQIB01148290">
    <property type="status" value="NOT_ANNOTATED_CDS"/>
    <property type="molecule type" value="Genomic_DNA"/>
</dbReference>
<reference evidence="1 2" key="1">
    <citation type="submission" date="2014-03" db="EMBL/GenBank/DDBJ databases">
        <authorList>
            <person name="Warren W."/>
            <person name="Wilson R.K."/>
        </authorList>
    </citation>
    <scope>NUCLEOTIDE SEQUENCE</scope>
</reference>
<protein>
    <submittedName>
        <fullName evidence="1">Uncharacterized protein</fullName>
    </submittedName>
</protein>
<dbReference type="eggNOG" id="ENOG502TE9J">
    <property type="taxonomic scope" value="Eukaryota"/>
</dbReference>
<organism evidence="1 2">
    <name type="scientific">Chlorocebus sabaeus</name>
    <name type="common">Green monkey</name>
    <name type="synonym">Simia sabaea</name>
    <dbReference type="NCBI Taxonomy" id="60711"/>
    <lineage>
        <taxon>Eukaryota</taxon>
        <taxon>Metazoa</taxon>
        <taxon>Chordata</taxon>
        <taxon>Craniata</taxon>
        <taxon>Vertebrata</taxon>
        <taxon>Euteleostomi</taxon>
        <taxon>Mammalia</taxon>
        <taxon>Eutheria</taxon>
        <taxon>Euarchontoglires</taxon>
        <taxon>Primates</taxon>
        <taxon>Haplorrhini</taxon>
        <taxon>Catarrhini</taxon>
        <taxon>Cercopithecidae</taxon>
        <taxon>Cercopithecinae</taxon>
        <taxon>Chlorocebus</taxon>
    </lineage>
</organism>
<proteinExistence type="predicted"/>
<dbReference type="Proteomes" id="UP000029965">
    <property type="component" value="Chromosome 26"/>
</dbReference>